<keyword evidence="15" id="KW-1185">Reference proteome</keyword>
<evidence type="ECO:0000313" key="15">
    <source>
        <dbReference type="Proteomes" id="UP000719412"/>
    </source>
</evidence>
<evidence type="ECO:0000256" key="12">
    <source>
        <dbReference type="SAM" id="MobiDB-lite"/>
    </source>
</evidence>
<keyword evidence="7" id="KW-0832">Ubl conjugation</keyword>
<evidence type="ECO:0000256" key="5">
    <source>
        <dbReference type="ARBA" id="ARBA00022771"/>
    </source>
</evidence>
<evidence type="ECO:0000313" key="14">
    <source>
        <dbReference type="EMBL" id="KAH0810244.1"/>
    </source>
</evidence>
<feature type="region of interest" description="Disordered" evidence="12">
    <location>
        <begin position="310"/>
        <end position="335"/>
    </location>
</feature>
<feature type="domain" description="BCL-11A-like CCHC zinc finger" evidence="13">
    <location>
        <begin position="47"/>
        <end position="74"/>
    </location>
</feature>
<feature type="region of interest" description="Disordered" evidence="12">
    <location>
        <begin position="93"/>
        <end position="204"/>
    </location>
</feature>
<evidence type="ECO:0000256" key="9">
    <source>
        <dbReference type="ARBA" id="ARBA00023125"/>
    </source>
</evidence>
<evidence type="ECO:0000256" key="1">
    <source>
        <dbReference type="ARBA" id="ARBA00004123"/>
    </source>
</evidence>
<keyword evidence="6" id="KW-0862">Zinc</keyword>
<dbReference type="PANTHER" id="PTHR45993">
    <property type="entry name" value="B-CELL LYMPHOMA/LEUKEMIA 11"/>
    <property type="match status" value="1"/>
</dbReference>
<comment type="subcellular location">
    <subcellularLocation>
        <location evidence="1">Nucleus</location>
    </subcellularLocation>
</comment>
<evidence type="ECO:0000256" key="4">
    <source>
        <dbReference type="ARBA" id="ARBA00022737"/>
    </source>
</evidence>
<accession>A0A8J6H8V2</accession>
<evidence type="ECO:0000256" key="6">
    <source>
        <dbReference type="ARBA" id="ARBA00022833"/>
    </source>
</evidence>
<reference evidence="14" key="2">
    <citation type="submission" date="2021-08" db="EMBL/GenBank/DDBJ databases">
        <authorList>
            <person name="Eriksson T."/>
        </authorList>
    </citation>
    <scope>NUCLEOTIDE SEQUENCE</scope>
    <source>
        <strain evidence="14">Stoneville</strain>
        <tissue evidence="14">Whole head</tissue>
    </source>
</reference>
<name>A0A8J6H8V2_TENMO</name>
<gene>
    <name evidence="14" type="ORF">GEV33_012548</name>
</gene>
<dbReference type="GO" id="GO:0008270">
    <property type="term" value="F:zinc ion binding"/>
    <property type="evidence" value="ECO:0007669"/>
    <property type="project" value="UniProtKB-KW"/>
</dbReference>
<organism evidence="14 15">
    <name type="scientific">Tenebrio molitor</name>
    <name type="common">Yellow mealworm beetle</name>
    <dbReference type="NCBI Taxonomy" id="7067"/>
    <lineage>
        <taxon>Eukaryota</taxon>
        <taxon>Metazoa</taxon>
        <taxon>Ecdysozoa</taxon>
        <taxon>Arthropoda</taxon>
        <taxon>Hexapoda</taxon>
        <taxon>Insecta</taxon>
        <taxon>Pterygota</taxon>
        <taxon>Neoptera</taxon>
        <taxon>Endopterygota</taxon>
        <taxon>Coleoptera</taxon>
        <taxon>Polyphaga</taxon>
        <taxon>Cucujiformia</taxon>
        <taxon>Tenebrionidae</taxon>
        <taxon>Tenebrio</taxon>
    </lineage>
</organism>
<evidence type="ECO:0000256" key="7">
    <source>
        <dbReference type="ARBA" id="ARBA00022843"/>
    </source>
</evidence>
<keyword evidence="2" id="KW-1017">Isopeptide bond</keyword>
<dbReference type="AlphaFoldDB" id="A0A8J6H8V2"/>
<keyword evidence="11" id="KW-0539">Nucleus</keyword>
<dbReference type="Proteomes" id="UP000719412">
    <property type="component" value="Unassembled WGS sequence"/>
</dbReference>
<keyword evidence="3" id="KW-0479">Metal-binding</keyword>
<dbReference type="GO" id="GO:0006357">
    <property type="term" value="P:regulation of transcription by RNA polymerase II"/>
    <property type="evidence" value="ECO:0007669"/>
    <property type="project" value="TreeGrafter"/>
</dbReference>
<evidence type="ECO:0000256" key="8">
    <source>
        <dbReference type="ARBA" id="ARBA00023015"/>
    </source>
</evidence>
<evidence type="ECO:0000256" key="11">
    <source>
        <dbReference type="ARBA" id="ARBA00023242"/>
    </source>
</evidence>
<reference evidence="14" key="1">
    <citation type="journal article" date="2020" name="J Insects Food Feed">
        <title>The yellow mealworm (Tenebrio molitor) genome: a resource for the emerging insects as food and feed industry.</title>
        <authorList>
            <person name="Eriksson T."/>
            <person name="Andere A."/>
            <person name="Kelstrup H."/>
            <person name="Emery V."/>
            <person name="Picard C."/>
        </authorList>
    </citation>
    <scope>NUCLEOTIDE SEQUENCE</scope>
    <source>
        <strain evidence="14">Stoneville</strain>
        <tissue evidence="14">Whole head</tissue>
    </source>
</reference>
<dbReference type="EMBL" id="JABDTM020027620">
    <property type="protein sequence ID" value="KAH0810244.1"/>
    <property type="molecule type" value="Genomic_DNA"/>
</dbReference>
<feature type="compositionally biased region" description="Pro residues" evidence="12">
    <location>
        <begin position="124"/>
        <end position="133"/>
    </location>
</feature>
<dbReference type="InterPro" id="IPR057448">
    <property type="entry name" value="BCL-11A_Znf_CCHC"/>
</dbReference>
<dbReference type="InterPro" id="IPR051497">
    <property type="entry name" value="Dev/Hematopoietic_TF"/>
</dbReference>
<feature type="compositionally biased region" description="Basic and acidic residues" evidence="12">
    <location>
        <begin position="167"/>
        <end position="179"/>
    </location>
</feature>
<dbReference type="GO" id="GO:0005634">
    <property type="term" value="C:nucleus"/>
    <property type="evidence" value="ECO:0007669"/>
    <property type="project" value="UniProtKB-SubCell"/>
</dbReference>
<proteinExistence type="predicted"/>
<keyword evidence="8" id="KW-0805">Transcription regulation</keyword>
<evidence type="ECO:0000256" key="3">
    <source>
        <dbReference type="ARBA" id="ARBA00022723"/>
    </source>
</evidence>
<keyword evidence="10" id="KW-0804">Transcription</keyword>
<dbReference type="PANTHER" id="PTHR45993:SF6">
    <property type="entry name" value="C2H2-TYPE DOMAIN-CONTAINING PROTEIN"/>
    <property type="match status" value="1"/>
</dbReference>
<keyword evidence="4" id="KW-0677">Repeat</keyword>
<comment type="caution">
    <text evidence="14">The sequence shown here is derived from an EMBL/GenBank/DDBJ whole genome shotgun (WGS) entry which is preliminary data.</text>
</comment>
<dbReference type="GO" id="GO:0000978">
    <property type="term" value="F:RNA polymerase II cis-regulatory region sequence-specific DNA binding"/>
    <property type="evidence" value="ECO:0007669"/>
    <property type="project" value="TreeGrafter"/>
</dbReference>
<sequence>MDRGVAAPLVECHYDTRSRRGAAWTAAVYRNRSADAEGAGPDGHQDILTCGVCQKPFALSDIVRFIQHKVASCNKENFGQCFAAADRERDNEDGALPLSTINTRRPSISAPISGKKGSGSRVHTPPPASPRLPAPGDLCVDGAASSTPKRRASASPLTSSSLEDGEDIKPDIKQERMDTTEESSQCKKSRTEFADAESNTTHSGEYEKWTPLAARSLCFIKRVSTAPGGETPTCSSTLNVIGALFDLPVDRLANCTQLSPKQLRQRTRLGPEAVIRDVLLAHHRVLMASKSALTTVCLLSLSPSCVPLGAHEGNDSRRGRTRPSLVRLGHVTRHE</sequence>
<evidence type="ECO:0000256" key="2">
    <source>
        <dbReference type="ARBA" id="ARBA00022499"/>
    </source>
</evidence>
<evidence type="ECO:0000256" key="10">
    <source>
        <dbReference type="ARBA" id="ARBA00023163"/>
    </source>
</evidence>
<dbReference type="Pfam" id="PF25491">
    <property type="entry name" value="CCHC_BCL-11A"/>
    <property type="match status" value="1"/>
</dbReference>
<dbReference type="GO" id="GO:0003700">
    <property type="term" value="F:DNA-binding transcription factor activity"/>
    <property type="evidence" value="ECO:0007669"/>
    <property type="project" value="TreeGrafter"/>
</dbReference>
<protein>
    <recommendedName>
        <fullName evidence="13">BCL-11A-like CCHC zinc finger domain-containing protein</fullName>
    </recommendedName>
</protein>
<keyword evidence="5" id="KW-0863">Zinc-finger</keyword>
<evidence type="ECO:0000259" key="13">
    <source>
        <dbReference type="Pfam" id="PF25491"/>
    </source>
</evidence>
<keyword evidence="9" id="KW-0238">DNA-binding</keyword>